<dbReference type="EMBL" id="KV722446">
    <property type="protein sequence ID" value="OCH88662.1"/>
    <property type="molecule type" value="Genomic_DNA"/>
</dbReference>
<dbReference type="Proteomes" id="UP000250043">
    <property type="component" value="Unassembled WGS sequence"/>
</dbReference>
<organism evidence="2 3">
    <name type="scientific">Obba rivulosa</name>
    <dbReference type="NCBI Taxonomy" id="1052685"/>
    <lineage>
        <taxon>Eukaryota</taxon>
        <taxon>Fungi</taxon>
        <taxon>Dikarya</taxon>
        <taxon>Basidiomycota</taxon>
        <taxon>Agaricomycotina</taxon>
        <taxon>Agaricomycetes</taxon>
        <taxon>Polyporales</taxon>
        <taxon>Gelatoporiaceae</taxon>
        <taxon>Obba</taxon>
    </lineage>
</organism>
<keyword evidence="3" id="KW-1185">Reference proteome</keyword>
<reference evidence="2 3" key="1">
    <citation type="submission" date="2016-07" db="EMBL/GenBank/DDBJ databases">
        <title>Draft genome of the white-rot fungus Obba rivulosa 3A-2.</title>
        <authorList>
            <consortium name="DOE Joint Genome Institute"/>
            <person name="Miettinen O."/>
            <person name="Riley R."/>
            <person name="Acob R."/>
            <person name="Barry K."/>
            <person name="Cullen D."/>
            <person name="De Vries R."/>
            <person name="Hainaut M."/>
            <person name="Hatakka A."/>
            <person name="Henrissat B."/>
            <person name="Hilden K."/>
            <person name="Kuo R."/>
            <person name="Labutti K."/>
            <person name="Lipzen A."/>
            <person name="Makela M.R."/>
            <person name="Sandor L."/>
            <person name="Spatafora J.W."/>
            <person name="Grigoriev I.V."/>
            <person name="Hibbett D.S."/>
        </authorList>
    </citation>
    <scope>NUCLEOTIDE SEQUENCE [LARGE SCALE GENOMIC DNA]</scope>
    <source>
        <strain evidence="2 3">3A-2</strain>
    </source>
</reference>
<proteinExistence type="predicted"/>
<gene>
    <name evidence="2" type="ORF">OBBRIDRAFT_888916</name>
</gene>
<accession>A0A8E2DIW0</accession>
<evidence type="ECO:0000313" key="2">
    <source>
        <dbReference type="EMBL" id="OCH88662.1"/>
    </source>
</evidence>
<sequence>MPHPSPFIQAARTAKHQPASPYLREVFAGTASRTIVRGHYGSPTPGVLHAPPAPHAPRAFQAATHLTRLPIRPGELKATTRTARSHLGNSPPPSLSGVCEPRASPSMCGNADCRALGGRRCRRPWPADRTLPADTFAEERARPAAQHGPARAPDSRRRAACVVRRALLRPFSVRAGRAARAAISPYRQVLALRRAREAGQRDLDGGARKEAACAGVAPLSLRVVILDKGFQDTERERVCAVDVM</sequence>
<dbReference type="AlphaFoldDB" id="A0A8E2DIW0"/>
<evidence type="ECO:0000256" key="1">
    <source>
        <dbReference type="SAM" id="MobiDB-lite"/>
    </source>
</evidence>
<protein>
    <submittedName>
        <fullName evidence="2">Uncharacterized protein</fullName>
    </submittedName>
</protein>
<feature type="region of interest" description="Disordered" evidence="1">
    <location>
        <begin position="136"/>
        <end position="156"/>
    </location>
</feature>
<name>A0A8E2DIW0_9APHY</name>
<evidence type="ECO:0000313" key="3">
    <source>
        <dbReference type="Proteomes" id="UP000250043"/>
    </source>
</evidence>